<feature type="domain" description="Glycosyl transferase family 1" evidence="1">
    <location>
        <begin position="207"/>
        <end position="377"/>
    </location>
</feature>
<organism evidence="2 3">
    <name type="scientific">Globicatella sulfidifaciens</name>
    <dbReference type="NCBI Taxonomy" id="136093"/>
    <lineage>
        <taxon>Bacteria</taxon>
        <taxon>Bacillati</taxon>
        <taxon>Bacillota</taxon>
        <taxon>Bacilli</taxon>
        <taxon>Lactobacillales</taxon>
        <taxon>Aerococcaceae</taxon>
        <taxon>Globicatella</taxon>
    </lineage>
</organism>
<evidence type="ECO:0000313" key="2">
    <source>
        <dbReference type="EMBL" id="NLJ17976.1"/>
    </source>
</evidence>
<dbReference type="Gene3D" id="3.40.50.2000">
    <property type="entry name" value="Glycogen Phosphorylase B"/>
    <property type="match status" value="2"/>
</dbReference>
<dbReference type="CDD" id="cd03794">
    <property type="entry name" value="GT4_WbuB-like"/>
    <property type="match status" value="1"/>
</dbReference>
<evidence type="ECO:0000313" key="3">
    <source>
        <dbReference type="Proteomes" id="UP000541058"/>
    </source>
</evidence>
<dbReference type="Pfam" id="PF00534">
    <property type="entry name" value="Glycos_transf_1"/>
    <property type="match status" value="1"/>
</dbReference>
<dbReference type="GO" id="GO:0016757">
    <property type="term" value="F:glycosyltransferase activity"/>
    <property type="evidence" value="ECO:0007669"/>
    <property type="project" value="InterPro"/>
</dbReference>
<dbReference type="RefSeq" id="WP_276647292.1">
    <property type="nucleotide sequence ID" value="NZ_JAAYSM010000127.1"/>
</dbReference>
<proteinExistence type="predicted"/>
<dbReference type="SUPFAM" id="SSF53756">
    <property type="entry name" value="UDP-Glycosyltransferase/glycogen phosphorylase"/>
    <property type="match status" value="1"/>
</dbReference>
<dbReference type="PANTHER" id="PTHR12526">
    <property type="entry name" value="GLYCOSYLTRANSFERASE"/>
    <property type="match status" value="1"/>
</dbReference>
<dbReference type="AlphaFoldDB" id="A0A7X8C2U2"/>
<protein>
    <submittedName>
        <fullName evidence="2">Glycosyltransferase family 4 protein</fullName>
    </submittedName>
</protein>
<dbReference type="Proteomes" id="UP000541058">
    <property type="component" value="Unassembled WGS sequence"/>
</dbReference>
<gene>
    <name evidence="2" type="ORF">GX355_03865</name>
</gene>
<name>A0A7X8C2U2_9LACT</name>
<evidence type="ECO:0000259" key="1">
    <source>
        <dbReference type="Pfam" id="PF00534"/>
    </source>
</evidence>
<sequence>MKVLYVSSTHSGMHESSIYYDLMQEFVNQGWDVTIAYSREKRLNLQTELYFKNNIRYLGIKTGNISKNKNLIEKGISVLTMDTIFKNSINKYLGDESFDLILYSTPPITYIKTIKFLKKQSPNGMIYLMLKDIFPQNAVDIDLMRANSILHRFFRKKEKRLYQLVDFIGVMSLRNKEYFMEHNPEFANKVEILPNSIKVRDDFHIRFSRKDFGISEDKVVFVYGGNLGFPQDIPFVIECAKALEEFPNVEMVVCGSGSQEDLITDYINKYNPSNFKYLGHLPKDKYDELVYHCDVGLIFLDHRFTIPNYPQRILSYMEAKLPVLCATDASTDVGTMAEKNGYGYRVLSNDVAAFVDRVELLAEDKQLRYQLGQNAYEFLLKNFTVEQAYQILEGRLNESINNGS</sequence>
<comment type="caution">
    <text evidence="2">The sequence shown here is derived from an EMBL/GenBank/DDBJ whole genome shotgun (WGS) entry which is preliminary data.</text>
</comment>
<keyword evidence="2" id="KW-0808">Transferase</keyword>
<dbReference type="InterPro" id="IPR001296">
    <property type="entry name" value="Glyco_trans_1"/>
</dbReference>
<accession>A0A7X8C2U2</accession>
<dbReference type="PANTHER" id="PTHR12526:SF609">
    <property type="entry name" value="LIPOPOLYSACCHARIDE BIOSYNTHESIS PROTEIN"/>
    <property type="match status" value="1"/>
</dbReference>
<reference evidence="2 3" key="1">
    <citation type="journal article" date="2020" name="Biotechnol. Biofuels">
        <title>New insights from the biogas microbiome by comprehensive genome-resolved metagenomics of nearly 1600 species originating from multiple anaerobic digesters.</title>
        <authorList>
            <person name="Campanaro S."/>
            <person name="Treu L."/>
            <person name="Rodriguez-R L.M."/>
            <person name="Kovalovszki A."/>
            <person name="Ziels R.M."/>
            <person name="Maus I."/>
            <person name="Zhu X."/>
            <person name="Kougias P.G."/>
            <person name="Basile A."/>
            <person name="Luo G."/>
            <person name="Schluter A."/>
            <person name="Konstantinidis K.T."/>
            <person name="Angelidaki I."/>
        </authorList>
    </citation>
    <scope>NUCLEOTIDE SEQUENCE [LARGE SCALE GENOMIC DNA]</scope>
    <source>
        <strain evidence="2">AS23ysBPME_34</strain>
    </source>
</reference>
<dbReference type="EMBL" id="JAAYSM010000127">
    <property type="protein sequence ID" value="NLJ17976.1"/>
    <property type="molecule type" value="Genomic_DNA"/>
</dbReference>